<evidence type="ECO:0000313" key="1">
    <source>
        <dbReference type="EMBL" id="SVB25760.1"/>
    </source>
</evidence>
<organism evidence="1">
    <name type="scientific">marine metagenome</name>
    <dbReference type="NCBI Taxonomy" id="408172"/>
    <lineage>
        <taxon>unclassified sequences</taxon>
        <taxon>metagenomes</taxon>
        <taxon>ecological metagenomes</taxon>
    </lineage>
</organism>
<protein>
    <submittedName>
        <fullName evidence="1">Uncharacterized protein</fullName>
    </submittedName>
</protein>
<dbReference type="AlphaFoldDB" id="A0A382CI65"/>
<proteinExistence type="predicted"/>
<dbReference type="EMBL" id="UINC01034625">
    <property type="protein sequence ID" value="SVB25760.1"/>
    <property type="molecule type" value="Genomic_DNA"/>
</dbReference>
<sequence length="281" mass="32675">MAGALFLFTGCYLPLDGLRIKPWTFSDVHALDGHILNTKEWIKAVQGDMDDLDKIMTKELKFYKKHDRKVYERLDECYSEMKMALVEVDSLTTGMINIILDYKQSQDMSFASIHANLYVSYLALFQTKSAAINKSRKEFSKSKVGLIKGFGKANKGVIFIEDQTSPWKKELYKLKSKREGVQPLLDHFNEVLNESLFLDTESSHSKHIRFLSKKLEKYRVKLDRYEKFLAHVDAYGRKEAGGNVYLFKAGDTMMDYETRYYDGMEQYLDILKQIKKITESI</sequence>
<name>A0A382CI65_9ZZZZ</name>
<gene>
    <name evidence="1" type="ORF">METZ01_LOCUS178614</name>
</gene>
<reference evidence="1" key="1">
    <citation type="submission" date="2018-05" db="EMBL/GenBank/DDBJ databases">
        <authorList>
            <person name="Lanie J.A."/>
            <person name="Ng W.-L."/>
            <person name="Kazmierczak K.M."/>
            <person name="Andrzejewski T.M."/>
            <person name="Davidsen T.M."/>
            <person name="Wayne K.J."/>
            <person name="Tettelin H."/>
            <person name="Glass J.I."/>
            <person name="Rusch D."/>
            <person name="Podicherti R."/>
            <person name="Tsui H.-C.T."/>
            <person name="Winkler M.E."/>
        </authorList>
    </citation>
    <scope>NUCLEOTIDE SEQUENCE</scope>
</reference>
<accession>A0A382CI65</accession>